<protein>
    <submittedName>
        <fullName evidence="1">Uncharacterized protein</fullName>
    </submittedName>
</protein>
<dbReference type="RefSeq" id="WP_285757367.1">
    <property type="nucleotide sequence ID" value="NZ_BSQG01000001.1"/>
</dbReference>
<accession>A0A9W6P3R1</accession>
<comment type="caution">
    <text evidence="1">The sequence shown here is derived from an EMBL/GenBank/DDBJ whole genome shotgun (WGS) entry which is preliminary data.</text>
</comment>
<keyword evidence="2" id="KW-1185">Reference proteome</keyword>
<gene>
    <name evidence="1" type="ORF">Nans01_08730</name>
</gene>
<evidence type="ECO:0000313" key="2">
    <source>
        <dbReference type="Proteomes" id="UP001165092"/>
    </source>
</evidence>
<dbReference type="Proteomes" id="UP001165092">
    <property type="component" value="Unassembled WGS sequence"/>
</dbReference>
<organism evidence="1 2">
    <name type="scientific">Nocardiopsis ansamitocini</name>
    <dbReference type="NCBI Taxonomy" id="1670832"/>
    <lineage>
        <taxon>Bacteria</taxon>
        <taxon>Bacillati</taxon>
        <taxon>Actinomycetota</taxon>
        <taxon>Actinomycetes</taxon>
        <taxon>Streptosporangiales</taxon>
        <taxon>Nocardiopsidaceae</taxon>
        <taxon>Nocardiopsis</taxon>
    </lineage>
</organism>
<name>A0A9W6P3R1_9ACTN</name>
<dbReference type="AlphaFoldDB" id="A0A9W6P3R1"/>
<reference evidence="1" key="1">
    <citation type="submission" date="2023-02" db="EMBL/GenBank/DDBJ databases">
        <title>Nocardiopsis ansamitocini NBRC 112285.</title>
        <authorList>
            <person name="Ichikawa N."/>
            <person name="Sato H."/>
            <person name="Tonouchi N."/>
        </authorList>
    </citation>
    <scope>NUCLEOTIDE SEQUENCE</scope>
    <source>
        <strain evidence="1">NBRC 112285</strain>
    </source>
</reference>
<dbReference type="EMBL" id="BSQG01000001">
    <property type="protein sequence ID" value="GLU46522.1"/>
    <property type="molecule type" value="Genomic_DNA"/>
</dbReference>
<sequence>MPEHSGNSHAPEAADVDWEALAPGSGEQIPRMLEEVAVADEDSHVIGDFELLLSFPGPYFTAAPGLAPVLARMAADPGVPGRFAALLCLHELLDTAPADHLPRRRDPLLWRDEMAWIAQVGADRAREHYRAWLAAAQDEQARRIAHTRLDALALERGPEILRAELAAHEALRPLLPGLFPLLEERGEFAGHRVADLAAWVLSWFGEDAGTLVGPLRRVCEPGTAAPLRSAVYALGRVARPDDVATARHLVLLLDATDDADFAAALALGCMRGAEIPDKALRVIGTRLPTEDARLWRGWPSFADSSAEELGWLALSGMGPALDKARIAACTDFFARNWDVEPAAESLLAAVFGRPGATSWAPSPYSSLTDDQRTVLSAIAGLSAAKWDCAPGLHTLLEAHRLPAHRGELRVFTGAELPLRRGMVRFLFGRR</sequence>
<proteinExistence type="predicted"/>
<evidence type="ECO:0000313" key="1">
    <source>
        <dbReference type="EMBL" id="GLU46522.1"/>
    </source>
</evidence>